<dbReference type="OrthoDB" id="1919336at2759"/>
<keyword evidence="2" id="KW-1185">Reference proteome</keyword>
<dbReference type="InterPro" id="IPR021858">
    <property type="entry name" value="Fun_TF"/>
</dbReference>
<evidence type="ECO:0000313" key="1">
    <source>
        <dbReference type="EMBL" id="KAJ5404464.1"/>
    </source>
</evidence>
<accession>A0A9W9W6M6</accession>
<comment type="caution">
    <text evidence="1">The sequence shown here is derived from an EMBL/GenBank/DDBJ whole genome shotgun (WGS) entry which is preliminary data.</text>
</comment>
<sequence>MLKRKINYNEPYDRHDRPITLLDLHALDGTLFHIFRLAVWSPVMTGGFIVDTKFWSMAERLLRHANDVGTYCSLVLGFPTSFYKMILCMVQYAREPGYKSDTTFAALEIELSLYKVALKDEIKGIPPVDAKLGIHSNRVSVVCAYRLCILVATLIPINPLISNQDRTSGNLSNHEARCTVRKAVALLCEARLDPEWHRCYLGCWPVFMLGFCVSGIEDVEVIRQDFETRLLVSSLQEYQRMLNALESFWARFQIPESKRLLSGKKVGLIDV</sequence>
<dbReference type="RefSeq" id="XP_056491706.1">
    <property type="nucleotide sequence ID" value="XM_056628972.1"/>
</dbReference>
<dbReference type="GeneID" id="81367952"/>
<evidence type="ECO:0000313" key="2">
    <source>
        <dbReference type="Proteomes" id="UP001147747"/>
    </source>
</evidence>
<gene>
    <name evidence="1" type="ORF">N7509_004335</name>
</gene>
<protein>
    <submittedName>
        <fullName evidence="1">Uncharacterized protein</fullName>
    </submittedName>
</protein>
<dbReference type="Pfam" id="PF11951">
    <property type="entry name" value="Fungal_trans_2"/>
    <property type="match status" value="1"/>
</dbReference>
<dbReference type="EMBL" id="JAPZBU010000005">
    <property type="protein sequence ID" value="KAJ5404464.1"/>
    <property type="molecule type" value="Genomic_DNA"/>
</dbReference>
<organism evidence="1 2">
    <name type="scientific">Penicillium cosmopolitanum</name>
    <dbReference type="NCBI Taxonomy" id="1131564"/>
    <lineage>
        <taxon>Eukaryota</taxon>
        <taxon>Fungi</taxon>
        <taxon>Dikarya</taxon>
        <taxon>Ascomycota</taxon>
        <taxon>Pezizomycotina</taxon>
        <taxon>Eurotiomycetes</taxon>
        <taxon>Eurotiomycetidae</taxon>
        <taxon>Eurotiales</taxon>
        <taxon>Aspergillaceae</taxon>
        <taxon>Penicillium</taxon>
    </lineage>
</organism>
<reference evidence="1" key="1">
    <citation type="submission" date="2022-12" db="EMBL/GenBank/DDBJ databases">
        <authorList>
            <person name="Petersen C."/>
        </authorList>
    </citation>
    <scope>NUCLEOTIDE SEQUENCE</scope>
    <source>
        <strain evidence="1">IBT 29677</strain>
    </source>
</reference>
<proteinExistence type="predicted"/>
<dbReference type="AlphaFoldDB" id="A0A9W9W6M6"/>
<reference evidence="1" key="2">
    <citation type="journal article" date="2023" name="IMA Fungus">
        <title>Comparative genomic study of the Penicillium genus elucidates a diverse pangenome and 15 lateral gene transfer events.</title>
        <authorList>
            <person name="Petersen C."/>
            <person name="Sorensen T."/>
            <person name="Nielsen M.R."/>
            <person name="Sondergaard T.E."/>
            <person name="Sorensen J.L."/>
            <person name="Fitzpatrick D.A."/>
            <person name="Frisvad J.C."/>
            <person name="Nielsen K.L."/>
        </authorList>
    </citation>
    <scope>NUCLEOTIDE SEQUENCE</scope>
    <source>
        <strain evidence="1">IBT 29677</strain>
    </source>
</reference>
<name>A0A9W9W6M6_9EURO</name>
<dbReference type="Proteomes" id="UP001147747">
    <property type="component" value="Unassembled WGS sequence"/>
</dbReference>